<reference evidence="2" key="2">
    <citation type="journal article" date="2021" name="Microbiome">
        <title>Successional dynamics and alternative stable states in a saline activated sludge microbial community over 9 years.</title>
        <authorList>
            <person name="Wang Y."/>
            <person name="Ye J."/>
            <person name="Ju F."/>
            <person name="Liu L."/>
            <person name="Boyd J.A."/>
            <person name="Deng Y."/>
            <person name="Parks D.H."/>
            <person name="Jiang X."/>
            <person name="Yin X."/>
            <person name="Woodcroft B.J."/>
            <person name="Tyson G.W."/>
            <person name="Hugenholtz P."/>
            <person name="Polz M.F."/>
            <person name="Zhang T."/>
        </authorList>
    </citation>
    <scope>NUCLEOTIDE SEQUENCE</scope>
    <source>
        <strain evidence="2">HKST-UBA17</strain>
    </source>
</reference>
<proteinExistence type="predicted"/>
<dbReference type="Proteomes" id="UP000741282">
    <property type="component" value="Unassembled WGS sequence"/>
</dbReference>
<sequence>MTEYPISQNNMLTVGKILSTRREELGRSILEIAEQTKIQKHYLELIEADEFEKFDNEIFLLGFIKNYATALGLNTEKIVAIYRRTVKRSPKKTIAIRDTTIRDLNISSRFVIGMILSASVLAVFLFLMFQLYNFQKVPQITIITPENDVTVDTTPLEIKGLTDVNSIVQVNGNSIEINNDGTFQVEVDLVPGTNTISIRTSKENNVSKESVKVLTVIYEPKEEVVEEKEPEVEEVVVTDSIKVQISGGDAWVQTIVDGSQVTGEILPNGYEQSFTIKETFELITGVPSVTKVFINNLETPVQIPVADGIGTLTCSLESTSVICDN</sequence>
<evidence type="ECO:0000256" key="1">
    <source>
        <dbReference type="SAM" id="Phobius"/>
    </source>
</evidence>
<dbReference type="EMBL" id="JAGQLN010000008">
    <property type="protein sequence ID" value="MCA9376816.1"/>
    <property type="molecule type" value="Genomic_DNA"/>
</dbReference>
<dbReference type="GO" id="GO:0003677">
    <property type="term" value="F:DNA binding"/>
    <property type="evidence" value="ECO:0007669"/>
    <property type="project" value="InterPro"/>
</dbReference>
<comment type="caution">
    <text evidence="2">The sequence shown here is derived from an EMBL/GenBank/DDBJ whole genome shotgun (WGS) entry which is preliminary data.</text>
</comment>
<gene>
    <name evidence="2" type="ORF">KC685_02760</name>
</gene>
<name>A0A955KY43_9BACT</name>
<dbReference type="Gene3D" id="1.10.260.40">
    <property type="entry name" value="lambda repressor-like DNA-binding domains"/>
    <property type="match status" value="1"/>
</dbReference>
<organism evidence="2 3">
    <name type="scientific">Candidatus Dojkabacteria bacterium</name>
    <dbReference type="NCBI Taxonomy" id="2099670"/>
    <lineage>
        <taxon>Bacteria</taxon>
        <taxon>Candidatus Dojkabacteria</taxon>
    </lineage>
</organism>
<keyword evidence="1" id="KW-0472">Membrane</keyword>
<dbReference type="PANTHER" id="PTHR34475:SF1">
    <property type="entry name" value="CYTOSKELETON PROTEIN RODZ"/>
    <property type="match status" value="1"/>
</dbReference>
<evidence type="ECO:0000313" key="3">
    <source>
        <dbReference type="Proteomes" id="UP000741282"/>
    </source>
</evidence>
<reference evidence="2" key="1">
    <citation type="submission" date="2020-04" db="EMBL/GenBank/DDBJ databases">
        <authorList>
            <person name="Zhang T."/>
        </authorList>
    </citation>
    <scope>NUCLEOTIDE SEQUENCE</scope>
    <source>
        <strain evidence="2">HKST-UBA17</strain>
    </source>
</reference>
<feature type="transmembrane region" description="Helical" evidence="1">
    <location>
        <begin position="110"/>
        <end position="132"/>
    </location>
</feature>
<dbReference type="Pfam" id="PF13413">
    <property type="entry name" value="HTH_25"/>
    <property type="match status" value="1"/>
</dbReference>
<dbReference type="InterPro" id="IPR010982">
    <property type="entry name" value="Lambda_DNA-bd_dom_sf"/>
</dbReference>
<keyword evidence="1" id="KW-0812">Transmembrane</keyword>
<dbReference type="Gene3D" id="2.60.40.10">
    <property type="entry name" value="Immunoglobulins"/>
    <property type="match status" value="1"/>
</dbReference>
<keyword evidence="1" id="KW-1133">Transmembrane helix</keyword>
<accession>A0A955KY43</accession>
<dbReference type="AlphaFoldDB" id="A0A955KY43"/>
<dbReference type="InterPro" id="IPR013783">
    <property type="entry name" value="Ig-like_fold"/>
</dbReference>
<protein>
    <submittedName>
        <fullName evidence="2">Helix-turn-helix domain-containing protein</fullName>
    </submittedName>
</protein>
<evidence type="ECO:0000313" key="2">
    <source>
        <dbReference type="EMBL" id="MCA9376816.1"/>
    </source>
</evidence>
<dbReference type="InterPro" id="IPR050400">
    <property type="entry name" value="Bact_Cytoskel_RodZ"/>
</dbReference>
<dbReference type="PANTHER" id="PTHR34475">
    <property type="match status" value="1"/>
</dbReference>